<dbReference type="AlphaFoldDB" id="A0AAP9DDX9"/>
<evidence type="ECO:0000313" key="2">
    <source>
        <dbReference type="EMBL" id="QDK21045.1"/>
    </source>
</evidence>
<name>A0AAP9DDX9_9ENTR</name>
<accession>A0AAP9DDX9</accession>
<proteinExistence type="predicted"/>
<dbReference type="RefSeq" id="WP_142489884.1">
    <property type="nucleotide sequence ID" value="NZ_CP035382.1"/>
</dbReference>
<evidence type="ECO:0000313" key="3">
    <source>
        <dbReference type="Proteomes" id="UP000317812"/>
    </source>
</evidence>
<dbReference type="Pfam" id="PF19192">
    <property type="entry name" value="Response_reg_2"/>
    <property type="match status" value="1"/>
</dbReference>
<feature type="domain" description="Response receiver" evidence="1">
    <location>
        <begin position="19"/>
        <end position="189"/>
    </location>
</feature>
<dbReference type="Proteomes" id="UP000317812">
    <property type="component" value="Chromosome"/>
</dbReference>
<dbReference type="EMBL" id="CP035382">
    <property type="protein sequence ID" value="QDK21045.1"/>
    <property type="molecule type" value="Genomic_DNA"/>
</dbReference>
<dbReference type="InterPro" id="IPR043834">
    <property type="entry name" value="REC"/>
</dbReference>
<sequence length="633" mass="71610">MAEANTLQGLVSEAFIAPLRSVLIIDDQYPTWEEIFNSKIEGQENSPQIEEISSKKKWKNSDIAIEVMNLIKEFRSRKPGFIIDIHDGVSSNSALKTAGSESASQLANHLHQSDLLILDYNLEGAEAGTGGEIARKILSSVLDNQNFNLVVVHTSEELDNVIYECLRSLMMSCTSQYDDKCKEQINILDDLITEKEDADEFDRSIIEEKLDMASYFQARHPDGGLQKALGEFMSGRGSYASLTAWANELTLRPQQKKWFFYWAIQLFEARYLAEFTVTPPIGLSWNISNTCRWLRTSKGFVCFVSKGPENLLTELENALVDWKPTPSRLLSAKFRYEISRIGAEVEDASLKQKHAFAKFYETIRDPGLAGLPKEQIEVLRHYKLKDHVSRQSEMLSFLVEENVADFGKKIYEVDAATGFTFKDHYRVSLDTASDNKTAINQYNRYVCCLPTKEDILDKTRTEQLDSGHVFKLDNTWWVCATPACDLQPGQNTIAFKKGSDINLRPFTAIRLHPVTNLDELTASHINTGSYCYVEYEGNILGLGVKSPKDDTTTPAIQKVDWRAFVAQRGGVIEHGKLSLLELQLELDEMKIKSEQKEAQVIAKLRYEYALNYIQRIGVSVSRIGLGYVSPLPE</sequence>
<protein>
    <recommendedName>
        <fullName evidence="1">Response receiver domain-containing protein</fullName>
    </recommendedName>
</protein>
<gene>
    <name evidence="2" type="ORF">ES815_23140</name>
</gene>
<organism evidence="2 3">
    <name type="scientific">Leclercia adecarboxylata</name>
    <dbReference type="NCBI Taxonomy" id="83655"/>
    <lineage>
        <taxon>Bacteria</taxon>
        <taxon>Pseudomonadati</taxon>
        <taxon>Pseudomonadota</taxon>
        <taxon>Gammaproteobacteria</taxon>
        <taxon>Enterobacterales</taxon>
        <taxon>Enterobacteriaceae</taxon>
        <taxon>Leclercia</taxon>
    </lineage>
</organism>
<evidence type="ECO:0000259" key="1">
    <source>
        <dbReference type="Pfam" id="PF19192"/>
    </source>
</evidence>
<reference evidence="2 3" key="1">
    <citation type="submission" date="2019-01" db="EMBL/GenBank/DDBJ databases">
        <title>Florfenicol resistance in Enterobacteriaceae and whole-genome sequence analysis of florfenicol-resistant Leclercia adecarboxylata strain R25.</title>
        <authorList>
            <person name="Bao Q."/>
            <person name="Ying Y."/>
        </authorList>
    </citation>
    <scope>NUCLEOTIDE SEQUENCE [LARGE SCALE GENOMIC DNA]</scope>
    <source>
        <strain evidence="2 3">R25</strain>
    </source>
</reference>